<feature type="non-terminal residue" evidence="2">
    <location>
        <position position="1"/>
    </location>
</feature>
<sequence>PLLSKDWGSSDEEDGDAGACKETPSVGSRLTRNGGNTASDGLRGQGAPSRRPLQGRERLRAKDLGAGGRNDAAVAALMAAAPRAAPPLRPQSILGSLADGNSGVLAMFDSMLDPRSSEASNSLVRPAAEAESSDAGTVATFDLIDGEYPIDWADSRVLGGDLASPLGSAAIAEVSHAGASLVGVGGGFVLASTTGLDRKCELAVEQAEGLRAAEEAEALQAAALGEELSVMSLTNSYDETSVSQTESEAGHRAERLICLQGGDATTAAASAGSPEGAEPVNPAARCTLRLQQALAKPMEGTATLTPNDSPRQVPPEYPQVEAPSEHAYDRYRVRKREMKREQKHLERGLAMASQLGDLGQALLTRFIRAKGADQRVRADAVAQRRCAAEQGAGSAEAGGGLHGAAAPVQRVSRLVRRRMVVKLTCFARFVDLVEQSQDLHSTQRLCGVLGQSLITLQLNIPLNELREYSRNRFHTKVNPNGKDWQGALRKSMKSVKMRGVLERNTSRKMKKSDMLSALKKTGALDRSNDLQLPVERMLGTALMIAWLDVKSLVSKDQLHAQLEMSKVVQWTMPNSRPFTYYVDMFSPHPPARPPPLDLLHFITAENPCCHPTWGGLRDLWHSRALPCLPAWGGAFSGAVLTGGRCGTGRRGGGGQVMFMMERTPRGWYYRTVMWNLVLLQNSDGSYDICRGVATALHAGDTSMYLESEANYELTTQALLDSMPEALTLDKTASLELKAKVWATLCSVERYKLLPFGWVVNPQEPPSERRTLEEISMMYLDRQTIHWPALEAARAGLMEEAAKVVKNWNDDRVEAISNLRTKVKKDKDVAREGMSEKEKKLEWRQGVLDELWMMVCSHPFMAIWAVKATEPFTRAQRILVMVNGFMLMLMMELWLAWSRASLCCTGYKTYLGCSPATADAECWGYTTCFELYEGINVAWLVDLT</sequence>
<dbReference type="Proteomes" id="UP001190700">
    <property type="component" value="Unassembled WGS sequence"/>
</dbReference>
<evidence type="ECO:0000313" key="3">
    <source>
        <dbReference type="Proteomes" id="UP001190700"/>
    </source>
</evidence>
<gene>
    <name evidence="2" type="ORF">CYMTET_33540</name>
</gene>
<evidence type="ECO:0000313" key="2">
    <source>
        <dbReference type="EMBL" id="KAK3257370.1"/>
    </source>
</evidence>
<proteinExistence type="predicted"/>
<accession>A0AAE0FCZ3</accession>
<feature type="region of interest" description="Disordered" evidence="1">
    <location>
        <begin position="300"/>
        <end position="319"/>
    </location>
</feature>
<dbReference type="EMBL" id="LGRX02020585">
    <property type="protein sequence ID" value="KAK3257370.1"/>
    <property type="molecule type" value="Genomic_DNA"/>
</dbReference>
<comment type="caution">
    <text evidence="2">The sequence shown here is derived from an EMBL/GenBank/DDBJ whole genome shotgun (WGS) entry which is preliminary data.</text>
</comment>
<name>A0AAE0FCZ3_9CHLO</name>
<dbReference type="AlphaFoldDB" id="A0AAE0FCZ3"/>
<keyword evidence="3" id="KW-1185">Reference proteome</keyword>
<feature type="compositionally biased region" description="Polar residues" evidence="1">
    <location>
        <begin position="25"/>
        <end position="39"/>
    </location>
</feature>
<evidence type="ECO:0000256" key="1">
    <source>
        <dbReference type="SAM" id="MobiDB-lite"/>
    </source>
</evidence>
<organism evidence="2 3">
    <name type="scientific">Cymbomonas tetramitiformis</name>
    <dbReference type="NCBI Taxonomy" id="36881"/>
    <lineage>
        <taxon>Eukaryota</taxon>
        <taxon>Viridiplantae</taxon>
        <taxon>Chlorophyta</taxon>
        <taxon>Pyramimonadophyceae</taxon>
        <taxon>Pyramimonadales</taxon>
        <taxon>Pyramimonadaceae</taxon>
        <taxon>Cymbomonas</taxon>
    </lineage>
</organism>
<feature type="region of interest" description="Disordered" evidence="1">
    <location>
        <begin position="1"/>
        <end position="55"/>
    </location>
</feature>
<reference evidence="2 3" key="1">
    <citation type="journal article" date="2015" name="Genome Biol. Evol.">
        <title>Comparative Genomics of a Bacterivorous Green Alga Reveals Evolutionary Causalities and Consequences of Phago-Mixotrophic Mode of Nutrition.</title>
        <authorList>
            <person name="Burns J.A."/>
            <person name="Paasch A."/>
            <person name="Narechania A."/>
            <person name="Kim E."/>
        </authorList>
    </citation>
    <scope>NUCLEOTIDE SEQUENCE [LARGE SCALE GENOMIC DNA]</scope>
    <source>
        <strain evidence="2 3">PLY_AMNH</strain>
    </source>
</reference>
<protein>
    <submittedName>
        <fullName evidence="2">Uncharacterized protein</fullName>
    </submittedName>
</protein>